<organism evidence="1">
    <name type="scientific">viral metagenome</name>
    <dbReference type="NCBI Taxonomy" id="1070528"/>
    <lineage>
        <taxon>unclassified sequences</taxon>
        <taxon>metagenomes</taxon>
        <taxon>organismal metagenomes</taxon>
    </lineage>
</organism>
<protein>
    <submittedName>
        <fullName evidence="1">Uncharacterized protein</fullName>
    </submittedName>
</protein>
<dbReference type="AlphaFoldDB" id="A0A6C0LTC9"/>
<proteinExistence type="predicted"/>
<dbReference type="EMBL" id="MN740564">
    <property type="protein sequence ID" value="QHU33857.1"/>
    <property type="molecule type" value="Genomic_DNA"/>
</dbReference>
<name>A0A6C0LTC9_9ZZZZ</name>
<evidence type="ECO:0000313" key="1">
    <source>
        <dbReference type="EMBL" id="QHU33857.1"/>
    </source>
</evidence>
<sequence length="118" mass="13827">MISFVVQRIYLIILETTKYVMKSYYNYIHIVNNHDIEDENTINEIFMTPDIGCLYDDEEPMYTRFVLDGMSEQSHNNELPISPKEEILDDCCHNFISVVRGYDDVNKVCTICGFDVPK</sequence>
<reference evidence="1" key="1">
    <citation type="journal article" date="2020" name="Nature">
        <title>Giant virus diversity and host interactions through global metagenomics.</title>
        <authorList>
            <person name="Schulz F."/>
            <person name="Roux S."/>
            <person name="Paez-Espino D."/>
            <person name="Jungbluth S."/>
            <person name="Walsh D.A."/>
            <person name="Denef V.J."/>
            <person name="McMahon K.D."/>
            <person name="Konstantinidis K.T."/>
            <person name="Eloe-Fadrosh E.A."/>
            <person name="Kyrpides N.C."/>
            <person name="Woyke T."/>
        </authorList>
    </citation>
    <scope>NUCLEOTIDE SEQUENCE</scope>
    <source>
        <strain evidence="1">GVMAG-S-1016704-142</strain>
    </source>
</reference>
<accession>A0A6C0LTC9</accession>